<organism evidence="2 3">
    <name type="scientific">Alteribacillus iranensis</name>
    <dbReference type="NCBI Taxonomy" id="930128"/>
    <lineage>
        <taxon>Bacteria</taxon>
        <taxon>Bacillati</taxon>
        <taxon>Bacillota</taxon>
        <taxon>Bacilli</taxon>
        <taxon>Bacillales</taxon>
        <taxon>Bacillaceae</taxon>
        <taxon>Alteribacillus</taxon>
    </lineage>
</organism>
<name>A0A1I2FDH6_9BACI</name>
<keyword evidence="1" id="KW-1133">Transmembrane helix</keyword>
<dbReference type="RefSeq" id="WP_091663935.1">
    <property type="nucleotide sequence ID" value="NZ_FONT01000010.1"/>
</dbReference>
<keyword evidence="3" id="KW-1185">Reference proteome</keyword>
<evidence type="ECO:0000256" key="1">
    <source>
        <dbReference type="SAM" id="Phobius"/>
    </source>
</evidence>
<evidence type="ECO:0000313" key="2">
    <source>
        <dbReference type="EMBL" id="SFF02561.1"/>
    </source>
</evidence>
<reference evidence="2 3" key="1">
    <citation type="submission" date="2016-10" db="EMBL/GenBank/DDBJ databases">
        <authorList>
            <person name="de Groot N.N."/>
        </authorList>
    </citation>
    <scope>NUCLEOTIDE SEQUENCE [LARGE SCALE GENOMIC DNA]</scope>
    <source>
        <strain evidence="2 3">DSM 23995</strain>
    </source>
</reference>
<evidence type="ECO:0000313" key="3">
    <source>
        <dbReference type="Proteomes" id="UP000199516"/>
    </source>
</evidence>
<feature type="transmembrane region" description="Helical" evidence="1">
    <location>
        <begin position="34"/>
        <end position="51"/>
    </location>
</feature>
<protein>
    <submittedName>
        <fullName evidence="2">Uncharacterized protein</fullName>
    </submittedName>
</protein>
<keyword evidence="1" id="KW-0472">Membrane</keyword>
<proteinExistence type="predicted"/>
<gene>
    <name evidence="2" type="ORF">SAMN05192532_11054</name>
</gene>
<dbReference type="AlphaFoldDB" id="A0A1I2FDH6"/>
<accession>A0A1I2FDH6</accession>
<dbReference type="Proteomes" id="UP000199516">
    <property type="component" value="Unassembled WGS sequence"/>
</dbReference>
<dbReference type="EMBL" id="FONT01000010">
    <property type="protein sequence ID" value="SFF02561.1"/>
    <property type="molecule type" value="Genomic_DNA"/>
</dbReference>
<sequence>MTNVLKVLSGIWFIILVMQIVAGFSSYIANLPDYLVIVFMLLFSVPVVYEFKKGIERELEKDSPEQ</sequence>
<keyword evidence="1" id="KW-0812">Transmembrane</keyword>
<feature type="transmembrane region" description="Helical" evidence="1">
    <location>
        <begin position="7"/>
        <end position="28"/>
    </location>
</feature>
<dbReference type="OrthoDB" id="2973964at2"/>
<dbReference type="STRING" id="930128.SAMN05192532_11054"/>